<evidence type="ECO:0000313" key="2">
    <source>
        <dbReference type="Proteomes" id="UP000007962"/>
    </source>
</evidence>
<sequence>MQLEFCGEWFTLDEAEPFTIGREGDLEIDDNPYLHRRFLRLVHRDGLWWLENVGSRISATVADPGGNVQAWVAPGARLPLVFARTTVLFTAGPTTYELTIAGEEPAYDSTASDEIEVGETTIGPVALTPTQRALVVSLAEPVLRGRGSTASIPTSAQAAARLGWNLTRFNRKLDNVCEKLSRTGVRGLRGGPRRLAVNRRARLVEHAVASRLVTADDLPILDEEAERAGV</sequence>
<dbReference type="EMBL" id="CP001618">
    <property type="protein sequence ID" value="ACQ80014.1"/>
    <property type="molecule type" value="Genomic_DNA"/>
</dbReference>
<evidence type="ECO:0008006" key="3">
    <source>
        <dbReference type="Google" id="ProtNLM"/>
    </source>
</evidence>
<evidence type="ECO:0000313" key="1">
    <source>
        <dbReference type="EMBL" id="ACQ80014.1"/>
    </source>
</evidence>
<keyword evidence="2" id="KW-1185">Reference proteome</keyword>
<proteinExistence type="predicted"/>
<gene>
    <name evidence="1" type="ordered locus">Bcav_1758</name>
</gene>
<accession>C5C4N6</accession>
<organism evidence="1 2">
    <name type="scientific">Beutenbergia cavernae (strain ATCC BAA-8 / DSM 12333 / CCUG 43141 / JCM 11478 / NBRC 16432 / NCIMB 13614 / HKI 0122)</name>
    <dbReference type="NCBI Taxonomy" id="471853"/>
    <lineage>
        <taxon>Bacteria</taxon>
        <taxon>Bacillati</taxon>
        <taxon>Actinomycetota</taxon>
        <taxon>Actinomycetes</taxon>
        <taxon>Micrococcales</taxon>
        <taxon>Beutenbergiaceae</taxon>
        <taxon>Beutenbergia</taxon>
    </lineage>
</organism>
<name>C5C4N6_BEUC1</name>
<protein>
    <recommendedName>
        <fullName evidence="3">FHA domain-containing protein</fullName>
    </recommendedName>
</protein>
<dbReference type="AlphaFoldDB" id="C5C4N6"/>
<reference evidence="1 2" key="1">
    <citation type="journal article" date="2009" name="Stand. Genomic Sci.">
        <title>Complete genome sequence of Beutenbergia cavernae type strain (HKI 0122).</title>
        <authorList>
            <person name="Land M."/>
            <person name="Pukall R."/>
            <person name="Abt B."/>
            <person name="Goker M."/>
            <person name="Rohde M."/>
            <person name="Glavina Del Rio T."/>
            <person name="Tice H."/>
            <person name="Copeland A."/>
            <person name="Cheng J.F."/>
            <person name="Lucas S."/>
            <person name="Chen F."/>
            <person name="Nolan M."/>
            <person name="Bruce D."/>
            <person name="Goodwin L."/>
            <person name="Pitluck S."/>
            <person name="Ivanova N."/>
            <person name="Mavromatis K."/>
            <person name="Ovchinnikova G."/>
            <person name="Pati A."/>
            <person name="Chen A."/>
            <person name="Palaniappan K."/>
            <person name="Hauser L."/>
            <person name="Chang Y.J."/>
            <person name="Jefferies C.C."/>
            <person name="Saunders E."/>
            <person name="Brettin T."/>
            <person name="Detter J.C."/>
            <person name="Han C."/>
            <person name="Chain P."/>
            <person name="Bristow J."/>
            <person name="Eisen J.A."/>
            <person name="Markowitz V."/>
            <person name="Hugenholtz P."/>
            <person name="Kyrpides N.C."/>
            <person name="Klenk H.P."/>
            <person name="Lapidus A."/>
        </authorList>
    </citation>
    <scope>NUCLEOTIDE SEQUENCE [LARGE SCALE GENOMIC DNA]</scope>
    <source>
        <strain evidence="2">ATCC BAA-8 / DSM 12333 / NBRC 16432</strain>
    </source>
</reference>
<dbReference type="STRING" id="471853.Bcav_1758"/>
<dbReference type="eggNOG" id="COG1716">
    <property type="taxonomic scope" value="Bacteria"/>
</dbReference>
<dbReference type="KEGG" id="bcv:Bcav_1758"/>
<dbReference type="Proteomes" id="UP000007962">
    <property type="component" value="Chromosome"/>
</dbReference>
<dbReference type="HOGENOM" id="CLU_1183782_0_0_11"/>
<dbReference type="RefSeq" id="WP_015882254.1">
    <property type="nucleotide sequence ID" value="NC_012669.1"/>
</dbReference>